<organism evidence="3 4">
    <name type="scientific">Symbiochloris irregularis</name>
    <dbReference type="NCBI Taxonomy" id="706552"/>
    <lineage>
        <taxon>Eukaryota</taxon>
        <taxon>Viridiplantae</taxon>
        <taxon>Chlorophyta</taxon>
        <taxon>core chlorophytes</taxon>
        <taxon>Trebouxiophyceae</taxon>
        <taxon>Trebouxiales</taxon>
        <taxon>Trebouxiaceae</taxon>
        <taxon>Symbiochloris</taxon>
    </lineage>
</organism>
<evidence type="ECO:0000313" key="4">
    <source>
        <dbReference type="Proteomes" id="UP001465755"/>
    </source>
</evidence>
<dbReference type="AlphaFoldDB" id="A0AAW1P328"/>
<dbReference type="SUPFAM" id="SSF49452">
    <property type="entry name" value="Starch-binding domain-like"/>
    <property type="match status" value="1"/>
</dbReference>
<feature type="region of interest" description="Disordered" evidence="1">
    <location>
        <begin position="75"/>
        <end position="106"/>
    </location>
</feature>
<evidence type="ECO:0000259" key="2">
    <source>
        <dbReference type="SMART" id="SM01065"/>
    </source>
</evidence>
<dbReference type="InterPro" id="IPR002044">
    <property type="entry name" value="CBM20"/>
</dbReference>
<dbReference type="GO" id="GO:2001070">
    <property type="term" value="F:starch binding"/>
    <property type="evidence" value="ECO:0007669"/>
    <property type="project" value="InterPro"/>
</dbReference>
<protein>
    <recommendedName>
        <fullName evidence="2">CBM20 domain-containing protein</fullName>
    </recommendedName>
</protein>
<proteinExistence type="predicted"/>
<keyword evidence="4" id="KW-1185">Reference proteome</keyword>
<reference evidence="3 4" key="1">
    <citation type="journal article" date="2024" name="Nat. Commun.">
        <title>Phylogenomics reveals the evolutionary origins of lichenization in chlorophyte algae.</title>
        <authorList>
            <person name="Puginier C."/>
            <person name="Libourel C."/>
            <person name="Otte J."/>
            <person name="Skaloud P."/>
            <person name="Haon M."/>
            <person name="Grisel S."/>
            <person name="Petersen M."/>
            <person name="Berrin J.G."/>
            <person name="Delaux P.M."/>
            <person name="Dal Grande F."/>
            <person name="Keller J."/>
        </authorList>
    </citation>
    <scope>NUCLEOTIDE SEQUENCE [LARGE SCALE GENOMIC DNA]</scope>
    <source>
        <strain evidence="3 4">SAG 2036</strain>
    </source>
</reference>
<dbReference type="EMBL" id="JALJOQ010000068">
    <property type="protein sequence ID" value="KAK9802722.1"/>
    <property type="molecule type" value="Genomic_DNA"/>
</dbReference>
<evidence type="ECO:0000313" key="3">
    <source>
        <dbReference type="EMBL" id="KAK9802722.1"/>
    </source>
</evidence>
<feature type="domain" description="CBM20" evidence="2">
    <location>
        <begin position="113"/>
        <end position="207"/>
    </location>
</feature>
<dbReference type="Pfam" id="PF00686">
    <property type="entry name" value="CBM_20"/>
    <property type="match status" value="1"/>
</dbReference>
<dbReference type="Gene3D" id="2.60.40.10">
    <property type="entry name" value="Immunoglobulins"/>
    <property type="match status" value="1"/>
</dbReference>
<sequence length="627" mass="68582">MPLLSLAARKSTVTLPKPRNRVVAPTPERLAQRSTFAQTCSARIRPWQACWHFSSYALRQNLHCRGDFWTICKASSTPEPGDPDGDADEVPGSGAPADDQVAISQMPPPKPPPVLTCFLVHGVAHLKPDSVHIVGNTPALGDWRVDDALHLRLAADGTAVGQILLPCTRMAFKVALLSADGTVHWELQMQPNRVMLVRGNPRQGVTVALTFDVAGLHYNIERPLSYLSKLFPPRRTAMQPAKVHTIIPDEVVLDAILDMINGWNERTPQHLKERARHPTIASKYRHACTLLQGELASCVINFGGRPGASDSLADEDLSLADNKVLGIRVLASLYCHSVAEFRRMLRSLAIQLPSTACSLTNVLRFWRSAYAPEERVCFLLLVDEFQKMGRQAQKLGKTPGEADNMAVNMVNACGAFMATASEISGPAPAAELNMALLPVFAGTALSVISETHRTSAWPKFLPLQPLSMESMCSVLTSCVHEAADAKGDKWLGDEVPLQNLLRTRPMTAFLEGFRGFPAGLTTYLARTLRTDPVLKSCIIEVCKDQDNIDPDKAAAVVNDLEQEVVASMSRLELTLCANVSDTVMQHVVLLAITGTPVKRRLVLGDTRQLITVEEAARPGSITLRWDF</sequence>
<gene>
    <name evidence="3" type="ORF">WJX73_000882</name>
</gene>
<dbReference type="InterPro" id="IPR013783">
    <property type="entry name" value="Ig-like_fold"/>
</dbReference>
<comment type="caution">
    <text evidence="3">The sequence shown here is derived from an EMBL/GenBank/DDBJ whole genome shotgun (WGS) entry which is preliminary data.</text>
</comment>
<dbReference type="InterPro" id="IPR013784">
    <property type="entry name" value="Carb-bd-like_fold"/>
</dbReference>
<dbReference type="Proteomes" id="UP001465755">
    <property type="component" value="Unassembled WGS sequence"/>
</dbReference>
<name>A0AAW1P328_9CHLO</name>
<accession>A0AAW1P328</accession>
<dbReference type="SMART" id="SM01065">
    <property type="entry name" value="CBM_2"/>
    <property type="match status" value="1"/>
</dbReference>
<evidence type="ECO:0000256" key="1">
    <source>
        <dbReference type="SAM" id="MobiDB-lite"/>
    </source>
</evidence>